<sequence>MSLFSFERAANFSLFFLFLLFFFSRTFRALSGRYNLEELMLSVLQSRRFVLT</sequence>
<dbReference type="AlphaFoldDB" id="A0A068UFD8"/>
<gene>
    <name evidence="1" type="ORF">GSCOC_T00024478001</name>
</gene>
<keyword evidence="2" id="KW-1185">Reference proteome</keyword>
<dbReference type="EMBL" id="HG739110">
    <property type="protein sequence ID" value="CDP07260.1"/>
    <property type="molecule type" value="Genomic_DNA"/>
</dbReference>
<proteinExistence type="predicted"/>
<evidence type="ECO:0000313" key="2">
    <source>
        <dbReference type="Proteomes" id="UP000295252"/>
    </source>
</evidence>
<dbReference type="Gramene" id="CDP07260">
    <property type="protein sequence ID" value="CDP07260"/>
    <property type="gene ID" value="GSCOC_T00024478001"/>
</dbReference>
<name>A0A068UFD8_COFCA</name>
<organism evidence="1 2">
    <name type="scientific">Coffea canephora</name>
    <name type="common">Robusta coffee</name>
    <dbReference type="NCBI Taxonomy" id="49390"/>
    <lineage>
        <taxon>Eukaryota</taxon>
        <taxon>Viridiplantae</taxon>
        <taxon>Streptophyta</taxon>
        <taxon>Embryophyta</taxon>
        <taxon>Tracheophyta</taxon>
        <taxon>Spermatophyta</taxon>
        <taxon>Magnoliopsida</taxon>
        <taxon>eudicotyledons</taxon>
        <taxon>Gunneridae</taxon>
        <taxon>Pentapetalae</taxon>
        <taxon>asterids</taxon>
        <taxon>lamiids</taxon>
        <taxon>Gentianales</taxon>
        <taxon>Rubiaceae</taxon>
        <taxon>Ixoroideae</taxon>
        <taxon>Gardenieae complex</taxon>
        <taxon>Bertiereae - Coffeeae clade</taxon>
        <taxon>Coffeeae</taxon>
        <taxon>Coffea</taxon>
    </lineage>
</organism>
<accession>A0A068UFD8</accession>
<evidence type="ECO:0000313" key="1">
    <source>
        <dbReference type="EMBL" id="CDP07260.1"/>
    </source>
</evidence>
<protein>
    <submittedName>
        <fullName evidence="1">Uncharacterized protein</fullName>
    </submittedName>
</protein>
<reference evidence="2" key="1">
    <citation type="journal article" date="2014" name="Science">
        <title>The coffee genome provides insight into the convergent evolution of caffeine biosynthesis.</title>
        <authorList>
            <person name="Denoeud F."/>
            <person name="Carretero-Paulet L."/>
            <person name="Dereeper A."/>
            <person name="Droc G."/>
            <person name="Guyot R."/>
            <person name="Pietrella M."/>
            <person name="Zheng C."/>
            <person name="Alberti A."/>
            <person name="Anthony F."/>
            <person name="Aprea G."/>
            <person name="Aury J.M."/>
            <person name="Bento P."/>
            <person name="Bernard M."/>
            <person name="Bocs S."/>
            <person name="Campa C."/>
            <person name="Cenci A."/>
            <person name="Combes M.C."/>
            <person name="Crouzillat D."/>
            <person name="Da Silva C."/>
            <person name="Daddiego L."/>
            <person name="De Bellis F."/>
            <person name="Dussert S."/>
            <person name="Garsmeur O."/>
            <person name="Gayraud T."/>
            <person name="Guignon V."/>
            <person name="Jahn K."/>
            <person name="Jamilloux V."/>
            <person name="Joet T."/>
            <person name="Labadie K."/>
            <person name="Lan T."/>
            <person name="Leclercq J."/>
            <person name="Lepelley M."/>
            <person name="Leroy T."/>
            <person name="Li L.T."/>
            <person name="Librado P."/>
            <person name="Lopez L."/>
            <person name="Munoz A."/>
            <person name="Noel B."/>
            <person name="Pallavicini A."/>
            <person name="Perrotta G."/>
            <person name="Poncet V."/>
            <person name="Pot D."/>
            <person name="Priyono X."/>
            <person name="Rigoreau M."/>
            <person name="Rouard M."/>
            <person name="Rozas J."/>
            <person name="Tranchant-Dubreuil C."/>
            <person name="VanBuren R."/>
            <person name="Zhang Q."/>
            <person name="Andrade A.C."/>
            <person name="Argout X."/>
            <person name="Bertrand B."/>
            <person name="de Kochko A."/>
            <person name="Graziosi G."/>
            <person name="Henry R.J."/>
            <person name="Jayarama X."/>
            <person name="Ming R."/>
            <person name="Nagai C."/>
            <person name="Rounsley S."/>
            <person name="Sankoff D."/>
            <person name="Giuliano G."/>
            <person name="Albert V.A."/>
            <person name="Wincker P."/>
            <person name="Lashermes P."/>
        </authorList>
    </citation>
    <scope>NUCLEOTIDE SEQUENCE [LARGE SCALE GENOMIC DNA]</scope>
    <source>
        <strain evidence="2">cv. DH200-94</strain>
    </source>
</reference>
<dbReference type="Proteomes" id="UP000295252">
    <property type="component" value="Chromosome II"/>
</dbReference>
<dbReference type="InParanoid" id="A0A068UFD8"/>